<proteinExistence type="predicted"/>
<evidence type="ECO:0000259" key="1">
    <source>
        <dbReference type="Pfam" id="PF11799"/>
    </source>
</evidence>
<name>A0A413ZXL3_9FIRM</name>
<protein>
    <recommendedName>
        <fullName evidence="1">DNA polymerase Y-family little finger domain-containing protein</fullName>
    </recommendedName>
</protein>
<dbReference type="InterPro" id="IPR017961">
    <property type="entry name" value="DNA_pol_Y-fam_little_finger"/>
</dbReference>
<comment type="caution">
    <text evidence="2">The sequence shown here is derived from an EMBL/GenBank/DDBJ whole genome shotgun (WGS) entry which is preliminary data.</text>
</comment>
<reference evidence="2 3" key="1">
    <citation type="submission" date="2018-08" db="EMBL/GenBank/DDBJ databases">
        <title>A genome reference for cultivated species of the human gut microbiota.</title>
        <authorList>
            <person name="Zou Y."/>
            <person name="Xue W."/>
            <person name="Luo G."/>
        </authorList>
    </citation>
    <scope>NUCLEOTIDE SEQUENCE [LARGE SCALE GENOMIC DNA]</scope>
    <source>
        <strain evidence="2 3">AM36-3AA</strain>
    </source>
</reference>
<dbReference type="EMBL" id="QSHU01000025">
    <property type="protein sequence ID" value="RHC36341.1"/>
    <property type="molecule type" value="Genomic_DNA"/>
</dbReference>
<feature type="domain" description="DNA polymerase Y-family little finger" evidence="1">
    <location>
        <begin position="50"/>
        <end position="160"/>
    </location>
</feature>
<dbReference type="AlphaFoldDB" id="A0A413ZXL3"/>
<dbReference type="Gene3D" id="3.30.1490.100">
    <property type="entry name" value="DNA polymerase, Y-family, little finger domain"/>
    <property type="match status" value="1"/>
</dbReference>
<dbReference type="GO" id="GO:0003684">
    <property type="term" value="F:damaged DNA binding"/>
    <property type="evidence" value="ECO:0007669"/>
    <property type="project" value="InterPro"/>
</dbReference>
<sequence length="219" mass="25186">NINASEWNYLSSLFFIHSGCVKQIDIILWSFANGYDDSPVKLENTHAPIKSVGNSTTTPKDLVCDEDVKIVLYILAESVAARLRENGFRCRVVEISVRDNELFSFTRQKKIDHATNITGEIAAYAYQIFKENYNWSKPIRSVGVRGADLVTDNYWEQIDLFSSVEKREKQMKMDSAVDEIRKRFGFYSIQRGLMYRDRILSAVNAKEEHTVHPHGYFSG</sequence>
<dbReference type="SUPFAM" id="SSF100879">
    <property type="entry name" value="Lesion bypass DNA polymerase (Y-family), little finger domain"/>
    <property type="match status" value="1"/>
</dbReference>
<gene>
    <name evidence="2" type="ORF">DW848_14260</name>
</gene>
<evidence type="ECO:0000313" key="3">
    <source>
        <dbReference type="Proteomes" id="UP000286104"/>
    </source>
</evidence>
<dbReference type="GO" id="GO:0006281">
    <property type="term" value="P:DNA repair"/>
    <property type="evidence" value="ECO:0007669"/>
    <property type="project" value="InterPro"/>
</dbReference>
<dbReference type="Pfam" id="PF11799">
    <property type="entry name" value="IMS_C"/>
    <property type="match status" value="1"/>
</dbReference>
<feature type="non-terminal residue" evidence="2">
    <location>
        <position position="1"/>
    </location>
</feature>
<evidence type="ECO:0000313" key="2">
    <source>
        <dbReference type="EMBL" id="RHC36341.1"/>
    </source>
</evidence>
<accession>A0A413ZXL3</accession>
<dbReference type="Proteomes" id="UP000286104">
    <property type="component" value="Unassembled WGS sequence"/>
</dbReference>
<dbReference type="InterPro" id="IPR036775">
    <property type="entry name" value="DNA_pol_Y-fam_lit_finger_sf"/>
</dbReference>
<organism evidence="2 3">
    <name type="scientific">Agathobacter rectalis</name>
    <dbReference type="NCBI Taxonomy" id="39491"/>
    <lineage>
        <taxon>Bacteria</taxon>
        <taxon>Bacillati</taxon>
        <taxon>Bacillota</taxon>
        <taxon>Clostridia</taxon>
        <taxon>Lachnospirales</taxon>
        <taxon>Lachnospiraceae</taxon>
        <taxon>Agathobacter</taxon>
    </lineage>
</organism>